<dbReference type="AlphaFoldDB" id="A0A8J2JRZ8"/>
<comment type="caution">
    <text evidence="2">The sequence shown here is derived from an EMBL/GenBank/DDBJ whole genome shotgun (WGS) entry which is preliminary data.</text>
</comment>
<reference evidence="2" key="1">
    <citation type="submission" date="2021-06" db="EMBL/GenBank/DDBJ databases">
        <authorList>
            <person name="Hodson N. C."/>
            <person name="Mongue J. A."/>
            <person name="Jaron S. K."/>
        </authorList>
    </citation>
    <scope>NUCLEOTIDE SEQUENCE</scope>
</reference>
<proteinExistence type="predicted"/>
<evidence type="ECO:0000313" key="3">
    <source>
        <dbReference type="Proteomes" id="UP000708208"/>
    </source>
</evidence>
<keyword evidence="3" id="KW-1185">Reference proteome</keyword>
<feature type="compositionally biased region" description="Acidic residues" evidence="1">
    <location>
        <begin position="40"/>
        <end position="50"/>
    </location>
</feature>
<feature type="region of interest" description="Disordered" evidence="1">
    <location>
        <begin position="1"/>
        <end position="50"/>
    </location>
</feature>
<gene>
    <name evidence="2" type="ORF">AFUS01_LOCUS12912</name>
</gene>
<accession>A0A8J2JRZ8</accession>
<evidence type="ECO:0000313" key="2">
    <source>
        <dbReference type="EMBL" id="CAG7723852.1"/>
    </source>
</evidence>
<name>A0A8J2JRZ8_9HEXA</name>
<sequence length="50" mass="5150">IIIIMPSNHSSRSSSSEEDSVSAKLGDTGRTAKRPLSSSSDEEPDGAAGM</sequence>
<protein>
    <submittedName>
        <fullName evidence="2">Uncharacterized protein</fullName>
    </submittedName>
</protein>
<dbReference type="EMBL" id="CAJVCH010103200">
    <property type="protein sequence ID" value="CAG7723852.1"/>
    <property type="molecule type" value="Genomic_DNA"/>
</dbReference>
<evidence type="ECO:0000256" key="1">
    <source>
        <dbReference type="SAM" id="MobiDB-lite"/>
    </source>
</evidence>
<feature type="non-terminal residue" evidence="2">
    <location>
        <position position="1"/>
    </location>
</feature>
<dbReference type="Proteomes" id="UP000708208">
    <property type="component" value="Unassembled WGS sequence"/>
</dbReference>
<organism evidence="2 3">
    <name type="scientific">Allacma fusca</name>
    <dbReference type="NCBI Taxonomy" id="39272"/>
    <lineage>
        <taxon>Eukaryota</taxon>
        <taxon>Metazoa</taxon>
        <taxon>Ecdysozoa</taxon>
        <taxon>Arthropoda</taxon>
        <taxon>Hexapoda</taxon>
        <taxon>Collembola</taxon>
        <taxon>Symphypleona</taxon>
        <taxon>Sminthuridae</taxon>
        <taxon>Allacma</taxon>
    </lineage>
</organism>